<dbReference type="EMBL" id="JBHSQI010000002">
    <property type="protein sequence ID" value="MFC6152760.1"/>
    <property type="molecule type" value="Genomic_DNA"/>
</dbReference>
<protein>
    <submittedName>
        <fullName evidence="10">Threonine/serine exporter ThrE family protein</fullName>
    </submittedName>
</protein>
<dbReference type="Proteomes" id="UP001596098">
    <property type="component" value="Unassembled WGS sequence"/>
</dbReference>
<evidence type="ECO:0000256" key="3">
    <source>
        <dbReference type="ARBA" id="ARBA00022692"/>
    </source>
</evidence>
<dbReference type="PANTHER" id="PTHR34390:SF2">
    <property type="entry name" value="SUCCINATE TRANSPORTER SUBUNIT YJJP-RELATED"/>
    <property type="match status" value="1"/>
</dbReference>
<evidence type="ECO:0000256" key="2">
    <source>
        <dbReference type="ARBA" id="ARBA00022475"/>
    </source>
</evidence>
<evidence type="ECO:0000313" key="10">
    <source>
        <dbReference type="EMBL" id="MFC6152760.1"/>
    </source>
</evidence>
<evidence type="ECO:0000256" key="5">
    <source>
        <dbReference type="ARBA" id="ARBA00023136"/>
    </source>
</evidence>
<dbReference type="InterPro" id="IPR010619">
    <property type="entry name" value="ThrE-like_N"/>
</dbReference>
<gene>
    <name evidence="10" type="ORF">ACFPWU_03655</name>
</gene>
<comment type="similarity">
    <text evidence="6">Belongs to the ThrE exporter (TC 2.A.79) family.</text>
</comment>
<organism evidence="10 11">
    <name type="scientific">Nocardioides yefusunii</name>
    <dbReference type="NCBI Taxonomy" id="2500546"/>
    <lineage>
        <taxon>Bacteria</taxon>
        <taxon>Bacillati</taxon>
        <taxon>Actinomycetota</taxon>
        <taxon>Actinomycetes</taxon>
        <taxon>Propionibacteriales</taxon>
        <taxon>Nocardioidaceae</taxon>
        <taxon>Nocardioides</taxon>
    </lineage>
</organism>
<keyword evidence="3 7" id="KW-0812">Transmembrane</keyword>
<dbReference type="InterPro" id="IPR050539">
    <property type="entry name" value="ThrE_Dicarb/AminoAcid_Exp"/>
</dbReference>
<reference evidence="11" key="1">
    <citation type="journal article" date="2019" name="Int. J. Syst. Evol. Microbiol.">
        <title>The Global Catalogue of Microorganisms (GCM) 10K type strain sequencing project: providing services to taxonomists for standard genome sequencing and annotation.</title>
        <authorList>
            <consortium name="The Broad Institute Genomics Platform"/>
            <consortium name="The Broad Institute Genome Sequencing Center for Infectious Disease"/>
            <person name="Wu L."/>
            <person name="Ma J."/>
        </authorList>
    </citation>
    <scope>NUCLEOTIDE SEQUENCE [LARGE SCALE GENOMIC DNA]</scope>
    <source>
        <strain evidence="11">DFY28</strain>
    </source>
</reference>
<dbReference type="InterPro" id="IPR024528">
    <property type="entry name" value="ThrE_2"/>
</dbReference>
<comment type="caution">
    <text evidence="10">The sequence shown here is derived from an EMBL/GenBank/DDBJ whole genome shotgun (WGS) entry which is preliminary data.</text>
</comment>
<feature type="transmembrane region" description="Helical" evidence="7">
    <location>
        <begin position="351"/>
        <end position="369"/>
    </location>
</feature>
<feature type="transmembrane region" description="Helical" evidence="7">
    <location>
        <begin position="279"/>
        <end position="297"/>
    </location>
</feature>
<keyword evidence="11" id="KW-1185">Reference proteome</keyword>
<sequence>MSQSEAHDVKELNLAIDLCLRIGEMLLGNGAGAADVTSTMRAAAQHLGLRNTDIDVTFTQISMSHQYDPAEPTLVMIRAVPNRGYNYEDLTQVDHLVRDLTAGRIDLYTARTRMATIVSTPPRYPRWVVTVSTGLMSAAVGLALGGGPYVVVIAFLAACSIDRVMLWMHRRRLPMFYQQVAGGFVASVFAVGASLTDLDVDLSVVITANIIMLLAGIGFMGALQDAISGFHLTGTARITEAIIATVGIVAGVSGGITFGKALGADWFYYVPGRTGFEEIGVLMLGAGIAAAAFALSAYAPRRSLAPIAVVAAVASGVWRAISEAGADGAWAAAVAAFLVGLVAYEVSRRCGVPPLVIVVPAMVPLLPGLSIYRGLSLLTQGGFMVSQGLLAMVTAASVALALAAGVIFGEFIAQPVQRESRRLESRLAGPRLVGVFRPRTRARRRELAAQED</sequence>
<proteinExistence type="inferred from homology"/>
<evidence type="ECO:0000256" key="7">
    <source>
        <dbReference type="SAM" id="Phobius"/>
    </source>
</evidence>
<keyword evidence="4 7" id="KW-1133">Transmembrane helix</keyword>
<feature type="transmembrane region" description="Helical" evidence="7">
    <location>
        <begin position="328"/>
        <end position="344"/>
    </location>
</feature>
<evidence type="ECO:0000313" key="11">
    <source>
        <dbReference type="Proteomes" id="UP001596098"/>
    </source>
</evidence>
<feature type="domain" description="Threonine/serine exporter-like N-terminal" evidence="8">
    <location>
        <begin position="17"/>
        <end position="258"/>
    </location>
</feature>
<feature type="domain" description="Threonine/Serine exporter ThrE" evidence="9">
    <location>
        <begin position="284"/>
        <end position="411"/>
    </location>
</feature>
<evidence type="ECO:0000256" key="4">
    <source>
        <dbReference type="ARBA" id="ARBA00022989"/>
    </source>
</evidence>
<evidence type="ECO:0000259" key="9">
    <source>
        <dbReference type="Pfam" id="PF12821"/>
    </source>
</evidence>
<dbReference type="RefSeq" id="WP_239022196.1">
    <property type="nucleotide sequence ID" value="NZ_CP034929.1"/>
</dbReference>
<keyword evidence="5 7" id="KW-0472">Membrane</keyword>
<evidence type="ECO:0000259" key="8">
    <source>
        <dbReference type="Pfam" id="PF06738"/>
    </source>
</evidence>
<evidence type="ECO:0000256" key="1">
    <source>
        <dbReference type="ARBA" id="ARBA00004651"/>
    </source>
</evidence>
<feature type="transmembrane region" description="Helical" evidence="7">
    <location>
        <begin position="149"/>
        <end position="168"/>
    </location>
</feature>
<feature type="transmembrane region" description="Helical" evidence="7">
    <location>
        <begin position="175"/>
        <end position="196"/>
    </location>
</feature>
<feature type="transmembrane region" description="Helical" evidence="7">
    <location>
        <begin position="304"/>
        <end position="322"/>
    </location>
</feature>
<dbReference type="Pfam" id="PF06738">
    <property type="entry name" value="ThrE"/>
    <property type="match status" value="1"/>
</dbReference>
<accession>A0ABW1QWR7</accession>
<dbReference type="Pfam" id="PF12821">
    <property type="entry name" value="ThrE_2"/>
    <property type="match status" value="1"/>
</dbReference>
<name>A0ABW1QWR7_9ACTN</name>
<feature type="transmembrane region" description="Helical" evidence="7">
    <location>
        <begin position="389"/>
        <end position="413"/>
    </location>
</feature>
<feature type="transmembrane region" description="Helical" evidence="7">
    <location>
        <begin position="235"/>
        <end position="259"/>
    </location>
</feature>
<feature type="transmembrane region" description="Helical" evidence="7">
    <location>
        <begin position="202"/>
        <end position="223"/>
    </location>
</feature>
<evidence type="ECO:0000256" key="6">
    <source>
        <dbReference type="ARBA" id="ARBA00034125"/>
    </source>
</evidence>
<keyword evidence="2" id="KW-1003">Cell membrane</keyword>
<dbReference type="PANTHER" id="PTHR34390">
    <property type="entry name" value="UPF0442 PROTEIN YJJB-RELATED"/>
    <property type="match status" value="1"/>
</dbReference>
<comment type="subcellular location">
    <subcellularLocation>
        <location evidence="1">Cell membrane</location>
        <topology evidence="1">Multi-pass membrane protein</topology>
    </subcellularLocation>
</comment>